<evidence type="ECO:0000313" key="1">
    <source>
        <dbReference type="EMBL" id="CAD7000487.1"/>
    </source>
</evidence>
<evidence type="ECO:0000313" key="2">
    <source>
        <dbReference type="Proteomes" id="UP000606786"/>
    </source>
</evidence>
<keyword evidence="2" id="KW-1185">Reference proteome</keyword>
<sequence>MINCGNSNDVRNDSSPSQIGFSQQCVIRWREGSNIDFATVVLALPLVIFQEFNATLMLPINPHSIADMIKIQCACIM</sequence>
<comment type="caution">
    <text evidence="1">The sequence shown here is derived from an EMBL/GenBank/DDBJ whole genome shotgun (WGS) entry which is preliminary data.</text>
</comment>
<protein>
    <submittedName>
        <fullName evidence="1">(Mediterranean fruit fly) hypothetical protein</fullName>
    </submittedName>
</protein>
<name>A0A811URU5_CERCA</name>
<gene>
    <name evidence="1" type="ORF">CCAP1982_LOCUS8966</name>
</gene>
<organism evidence="1 2">
    <name type="scientific">Ceratitis capitata</name>
    <name type="common">Mediterranean fruit fly</name>
    <name type="synonym">Tephritis capitata</name>
    <dbReference type="NCBI Taxonomy" id="7213"/>
    <lineage>
        <taxon>Eukaryota</taxon>
        <taxon>Metazoa</taxon>
        <taxon>Ecdysozoa</taxon>
        <taxon>Arthropoda</taxon>
        <taxon>Hexapoda</taxon>
        <taxon>Insecta</taxon>
        <taxon>Pterygota</taxon>
        <taxon>Neoptera</taxon>
        <taxon>Endopterygota</taxon>
        <taxon>Diptera</taxon>
        <taxon>Brachycera</taxon>
        <taxon>Muscomorpha</taxon>
        <taxon>Tephritoidea</taxon>
        <taxon>Tephritidae</taxon>
        <taxon>Ceratitis</taxon>
        <taxon>Ceratitis</taxon>
    </lineage>
</organism>
<dbReference type="AlphaFoldDB" id="A0A811URU5"/>
<dbReference type="EMBL" id="CAJHJT010000012">
    <property type="protein sequence ID" value="CAD7000487.1"/>
    <property type="molecule type" value="Genomic_DNA"/>
</dbReference>
<proteinExistence type="predicted"/>
<reference evidence="1" key="1">
    <citation type="submission" date="2020-11" db="EMBL/GenBank/DDBJ databases">
        <authorList>
            <person name="Whitehead M."/>
        </authorList>
    </citation>
    <scope>NUCLEOTIDE SEQUENCE</scope>
    <source>
        <strain evidence="1">EGII</strain>
    </source>
</reference>
<dbReference type="Proteomes" id="UP000606786">
    <property type="component" value="Unassembled WGS sequence"/>
</dbReference>
<accession>A0A811URU5</accession>